<proteinExistence type="predicted"/>
<sequence>MLNSNGIYGTTDHHQFPVISDELVSDSFQYIRTSNGVLWELRGGSTTKQPTNQPTLQSSQPLRHLKPCFLDRTNPVMKGEAKTIRPGNQDMISSLTNRLSDLQQVQKQGSSQQDDEDDRGVRIITLAGSNTGATMRGELDEKPGHPGLSVGENEALNTYVNSNFQSVNNSIMMGGSYSTNDPGVHMDISDLVEHHGHKPVKHGKKGKKKDLVTPQDDYHSEHSD</sequence>
<evidence type="ECO:0000313" key="3">
    <source>
        <dbReference type="Proteomes" id="UP000288805"/>
    </source>
</evidence>
<comment type="caution">
    <text evidence="2">The sequence shown here is derived from an EMBL/GenBank/DDBJ whole genome shotgun (WGS) entry which is preliminary data.</text>
</comment>
<dbReference type="Proteomes" id="UP000288805">
    <property type="component" value="Unassembled WGS sequence"/>
</dbReference>
<feature type="region of interest" description="Disordered" evidence="1">
    <location>
        <begin position="195"/>
        <end position="224"/>
    </location>
</feature>
<evidence type="ECO:0000256" key="1">
    <source>
        <dbReference type="SAM" id="MobiDB-lite"/>
    </source>
</evidence>
<accession>A0A438JJJ8</accession>
<dbReference type="EMBL" id="QGNW01000039">
    <property type="protein sequence ID" value="RVX09128.1"/>
    <property type="molecule type" value="Genomic_DNA"/>
</dbReference>
<dbReference type="PANTHER" id="PTHR33472:SF28">
    <property type="entry name" value="BROMO AND FHA DOMAIN-CONTAINING PROTEIN DDB_G0267958"/>
    <property type="match status" value="1"/>
</dbReference>
<dbReference type="AlphaFoldDB" id="A0A438JJJ8"/>
<protein>
    <submittedName>
        <fullName evidence="2">Uncharacterized protein</fullName>
    </submittedName>
</protein>
<evidence type="ECO:0000313" key="2">
    <source>
        <dbReference type="EMBL" id="RVX09128.1"/>
    </source>
</evidence>
<organism evidence="2 3">
    <name type="scientific">Vitis vinifera</name>
    <name type="common">Grape</name>
    <dbReference type="NCBI Taxonomy" id="29760"/>
    <lineage>
        <taxon>Eukaryota</taxon>
        <taxon>Viridiplantae</taxon>
        <taxon>Streptophyta</taxon>
        <taxon>Embryophyta</taxon>
        <taxon>Tracheophyta</taxon>
        <taxon>Spermatophyta</taxon>
        <taxon>Magnoliopsida</taxon>
        <taxon>eudicotyledons</taxon>
        <taxon>Gunneridae</taxon>
        <taxon>Pentapetalae</taxon>
        <taxon>rosids</taxon>
        <taxon>Vitales</taxon>
        <taxon>Vitaceae</taxon>
        <taxon>Viteae</taxon>
        <taxon>Vitis</taxon>
    </lineage>
</organism>
<gene>
    <name evidence="2" type="ORF">CK203_013756</name>
</gene>
<name>A0A438JJJ8_VITVI</name>
<dbReference type="PANTHER" id="PTHR33472">
    <property type="entry name" value="OS01G0106600 PROTEIN"/>
    <property type="match status" value="1"/>
</dbReference>
<feature type="compositionally biased region" description="Basic residues" evidence="1">
    <location>
        <begin position="195"/>
        <end position="208"/>
    </location>
</feature>
<reference evidence="2 3" key="1">
    <citation type="journal article" date="2018" name="PLoS Genet.">
        <title>Population sequencing reveals clonal diversity and ancestral inbreeding in the grapevine cultivar Chardonnay.</title>
        <authorList>
            <person name="Roach M.J."/>
            <person name="Johnson D.L."/>
            <person name="Bohlmann J."/>
            <person name="van Vuuren H.J."/>
            <person name="Jones S.J."/>
            <person name="Pretorius I.S."/>
            <person name="Schmidt S.A."/>
            <person name="Borneman A.R."/>
        </authorList>
    </citation>
    <scope>NUCLEOTIDE SEQUENCE [LARGE SCALE GENOMIC DNA]</scope>
    <source>
        <strain evidence="3">cv. Chardonnay</strain>
        <tissue evidence="2">Leaf</tissue>
    </source>
</reference>
<feature type="region of interest" description="Disordered" evidence="1">
    <location>
        <begin position="128"/>
        <end position="149"/>
    </location>
</feature>